<accession>A0A6G1ZG87</accession>
<gene>
    <name evidence="1" type="ORF">GKE01_15310</name>
</gene>
<evidence type="ECO:0000313" key="1">
    <source>
        <dbReference type="EMBL" id="MRY12832.1"/>
    </source>
</evidence>
<protein>
    <submittedName>
        <fullName evidence="1">Uncharacterized protein</fullName>
    </submittedName>
</protein>
<reference evidence="1" key="1">
    <citation type="journal article" date="2019" name="Nat. Med.">
        <title>A library of human gut bacterial isolates paired with longitudinal multiomics data enables mechanistic microbiome research.</title>
        <authorList>
            <person name="Poyet M."/>
            <person name="Groussin M."/>
            <person name="Gibbons S.M."/>
            <person name="Avila-Pacheco J."/>
            <person name="Jiang X."/>
            <person name="Kearney S.M."/>
            <person name="Perrotta A.R."/>
            <person name="Berdy B."/>
            <person name="Zhao S."/>
            <person name="Lieberman T.D."/>
            <person name="Swanson P.K."/>
            <person name="Smith M."/>
            <person name="Roesemann S."/>
            <person name="Alexander J.E."/>
            <person name="Rich S.A."/>
            <person name="Livny J."/>
            <person name="Vlamakis H."/>
            <person name="Clish C."/>
            <person name="Bullock K."/>
            <person name="Deik A."/>
            <person name="Scott J."/>
            <person name="Pierce K.A."/>
            <person name="Xavier R.J."/>
            <person name="Alm E.J."/>
        </authorList>
    </citation>
    <scope>NUCLEOTIDE SEQUENCE</scope>
    <source>
        <strain evidence="1">BIOML-A4</strain>
    </source>
</reference>
<organism evidence="1">
    <name type="scientific">Parabacteroides goldsteinii</name>
    <dbReference type="NCBI Taxonomy" id="328812"/>
    <lineage>
        <taxon>Bacteria</taxon>
        <taxon>Pseudomonadati</taxon>
        <taxon>Bacteroidota</taxon>
        <taxon>Bacteroidia</taxon>
        <taxon>Bacteroidales</taxon>
        <taxon>Tannerellaceae</taxon>
        <taxon>Parabacteroides</taxon>
    </lineage>
</organism>
<dbReference type="AlphaFoldDB" id="A0A6G1ZG87"/>
<name>A0A6G1ZG87_9BACT</name>
<sequence>MTQVNNLEEAMVEIRNLEKNLIECTKRCERAWEEVGRLQYRLSNYENKYSVSARHLTVSKGGKAV</sequence>
<proteinExistence type="predicted"/>
<dbReference type="EMBL" id="WKLP01000022">
    <property type="protein sequence ID" value="MRY12832.1"/>
    <property type="molecule type" value="Genomic_DNA"/>
</dbReference>
<comment type="caution">
    <text evidence="1">The sequence shown here is derived from an EMBL/GenBank/DDBJ whole genome shotgun (WGS) entry which is preliminary data.</text>
</comment>